<dbReference type="SUPFAM" id="SSF51735">
    <property type="entry name" value="NAD(P)-binding Rossmann-fold domains"/>
    <property type="match status" value="1"/>
</dbReference>
<evidence type="ECO:0000313" key="4">
    <source>
        <dbReference type="EMBL" id="KAK2020914.1"/>
    </source>
</evidence>
<evidence type="ECO:0000256" key="2">
    <source>
        <dbReference type="ARBA" id="ARBA00023002"/>
    </source>
</evidence>
<dbReference type="AlphaFoldDB" id="A0AAD9H3M3"/>
<keyword evidence="5" id="KW-1185">Reference proteome</keyword>
<proteinExistence type="predicted"/>
<dbReference type="InterPro" id="IPR051609">
    <property type="entry name" value="NmrA/Isoflavone_reductase-like"/>
</dbReference>
<dbReference type="Pfam" id="PF05368">
    <property type="entry name" value="NmrA"/>
    <property type="match status" value="1"/>
</dbReference>
<dbReference type="Gene3D" id="3.40.50.720">
    <property type="entry name" value="NAD(P)-binding Rossmann-like Domain"/>
    <property type="match status" value="1"/>
</dbReference>
<evidence type="ECO:0000256" key="1">
    <source>
        <dbReference type="ARBA" id="ARBA00022857"/>
    </source>
</evidence>
<reference evidence="4" key="1">
    <citation type="submission" date="2021-06" db="EMBL/GenBank/DDBJ databases">
        <title>Comparative genomics, transcriptomics and evolutionary studies reveal genomic signatures of adaptation to plant cell wall in hemibiotrophic fungi.</title>
        <authorList>
            <consortium name="DOE Joint Genome Institute"/>
            <person name="Baroncelli R."/>
            <person name="Diaz J.F."/>
            <person name="Benocci T."/>
            <person name="Peng M."/>
            <person name="Battaglia E."/>
            <person name="Haridas S."/>
            <person name="Andreopoulos W."/>
            <person name="Labutti K."/>
            <person name="Pangilinan J."/>
            <person name="Floch G.L."/>
            <person name="Makela M.R."/>
            <person name="Henrissat B."/>
            <person name="Grigoriev I.V."/>
            <person name="Crouch J.A."/>
            <person name="De Vries R.P."/>
            <person name="Sukno S.A."/>
            <person name="Thon M.R."/>
        </authorList>
    </citation>
    <scope>NUCLEOTIDE SEQUENCE</scope>
    <source>
        <strain evidence="4">MAFF235873</strain>
    </source>
</reference>
<dbReference type="InterPro" id="IPR008030">
    <property type="entry name" value="NmrA-like"/>
</dbReference>
<accession>A0AAD9H3M3</accession>
<organism evidence="4 5">
    <name type="scientific">Colletotrichum zoysiae</name>
    <dbReference type="NCBI Taxonomy" id="1216348"/>
    <lineage>
        <taxon>Eukaryota</taxon>
        <taxon>Fungi</taxon>
        <taxon>Dikarya</taxon>
        <taxon>Ascomycota</taxon>
        <taxon>Pezizomycotina</taxon>
        <taxon>Sordariomycetes</taxon>
        <taxon>Hypocreomycetidae</taxon>
        <taxon>Glomerellales</taxon>
        <taxon>Glomerellaceae</taxon>
        <taxon>Colletotrichum</taxon>
        <taxon>Colletotrichum graminicola species complex</taxon>
    </lineage>
</organism>
<feature type="domain" description="NmrA-like" evidence="3">
    <location>
        <begin position="7"/>
        <end position="140"/>
    </location>
</feature>
<dbReference type="CDD" id="cd05259">
    <property type="entry name" value="PCBER_SDR_a"/>
    <property type="match status" value="1"/>
</dbReference>
<dbReference type="PANTHER" id="PTHR47706:SF7">
    <property type="entry name" value="CIPA-LIKE, PUTATIVE (AFU_ORTHOLOGUE AFUA_1G01630)-RELATED"/>
    <property type="match status" value="1"/>
</dbReference>
<dbReference type="Gene3D" id="3.90.25.10">
    <property type="entry name" value="UDP-galactose 4-epimerase, domain 1"/>
    <property type="match status" value="1"/>
</dbReference>
<sequence length="309" mass="33634">MSGQQGRKIAIFGASGNIGGLILNALREKKIHTITAFSRATSSATFPSDVVVKKGDYADEGFLVSALQGQDVIVLALGFDAFPTLQVPIIRAAAKAGVKWVLPTEFASDVVRNKIRENNYFGDVRQSVRDAVEEQGMAWIAVVTNPWFDYSLERDMWGFNIKGRTARLFDGGSTKFVTTTIGNAGKGTAGVLSLPDAQLEAYRNKPAYLASFTITQRQIFESLLRATGTQEKDWKVTVEDSDAVLAEAGEKAKQGDIVAIMLALYVKHMREGWGGDYSAKIGDLSKLGIAEENLDEVVKTVVAKYQAQQ</sequence>
<dbReference type="PANTHER" id="PTHR47706">
    <property type="entry name" value="NMRA-LIKE FAMILY PROTEIN"/>
    <property type="match status" value="1"/>
</dbReference>
<evidence type="ECO:0000259" key="3">
    <source>
        <dbReference type="Pfam" id="PF05368"/>
    </source>
</evidence>
<keyword evidence="2" id="KW-0560">Oxidoreductase</keyword>
<dbReference type="Proteomes" id="UP001232148">
    <property type="component" value="Unassembled WGS sequence"/>
</dbReference>
<comment type="caution">
    <text evidence="4">The sequence shown here is derived from an EMBL/GenBank/DDBJ whole genome shotgun (WGS) entry which is preliminary data.</text>
</comment>
<dbReference type="GO" id="GO:0016491">
    <property type="term" value="F:oxidoreductase activity"/>
    <property type="evidence" value="ECO:0007669"/>
    <property type="project" value="UniProtKB-KW"/>
</dbReference>
<protein>
    <submittedName>
        <fullName evidence="4">NAD(P)-binding protein</fullName>
    </submittedName>
</protein>
<dbReference type="EMBL" id="MU843157">
    <property type="protein sequence ID" value="KAK2020914.1"/>
    <property type="molecule type" value="Genomic_DNA"/>
</dbReference>
<name>A0AAD9H3M3_9PEZI</name>
<gene>
    <name evidence="4" type="ORF">LX32DRAFT_285638</name>
</gene>
<evidence type="ECO:0000313" key="5">
    <source>
        <dbReference type="Proteomes" id="UP001232148"/>
    </source>
</evidence>
<dbReference type="InterPro" id="IPR045312">
    <property type="entry name" value="PCBER-like"/>
</dbReference>
<keyword evidence="1" id="KW-0521">NADP</keyword>
<dbReference type="InterPro" id="IPR036291">
    <property type="entry name" value="NAD(P)-bd_dom_sf"/>
</dbReference>